<dbReference type="eggNOG" id="COG1413">
    <property type="taxonomic scope" value="Bacteria"/>
</dbReference>
<keyword evidence="2" id="KW-1185">Reference proteome</keyword>
<accession>C8W1Z4</accession>
<dbReference type="HOGENOM" id="CLU_749505_0_0_9"/>
<dbReference type="OrthoDB" id="9774367at2"/>
<proteinExistence type="predicted"/>
<dbReference type="InterPro" id="IPR054701">
    <property type="entry name" value="DVU0298-like"/>
</dbReference>
<dbReference type="RefSeq" id="WP_012813500.1">
    <property type="nucleotide sequence ID" value="NC_013216.1"/>
</dbReference>
<gene>
    <name evidence="1" type="ordered locus">Dtox_0085</name>
</gene>
<dbReference type="AlphaFoldDB" id="C8W1Z4"/>
<dbReference type="NCBIfam" id="NF045662">
    <property type="entry name" value="DVU0298_fam"/>
    <property type="match status" value="1"/>
</dbReference>
<dbReference type="InterPro" id="IPR011989">
    <property type="entry name" value="ARM-like"/>
</dbReference>
<protein>
    <recommendedName>
        <fullName evidence="3">PBS lyase HEAT domain protein repeat-containing protein</fullName>
    </recommendedName>
</protein>
<dbReference type="Gene3D" id="1.25.10.10">
    <property type="entry name" value="Leucine-rich Repeat Variant"/>
    <property type="match status" value="1"/>
</dbReference>
<dbReference type="KEGG" id="dae:Dtox_0085"/>
<dbReference type="EMBL" id="CP001720">
    <property type="protein sequence ID" value="ACV61048.1"/>
    <property type="molecule type" value="Genomic_DNA"/>
</dbReference>
<sequence>MNNFRYSMQNEPRGKELARIATCPFCGLPLERPKELDIKRPGDMPVGSCVCGAVYAHDATGHNLGAAFAEALVFAANMDWDLAWNLLPEEDYQDGLVKDYDLESNLIVPGGTYEGRRVNGALYFIRMHNEIQEATAEGVQRKLENAKPATPASTSAGLSSEKAFNRKQIEDMVRDYQVESLLSIASQDKRVLRELQRLLYSGDELMRMRNAEIIGKVSAIIAKSNPGTISRLLQKLVSSVSDYGTSVWGAIDTAGEIISTSPNLFIGYLPTLYQLLEEEVVRHKAMRAIGKVAAKRPDLVQKPFFFFTPFLADRHPATRAYSALVLGLIGATAAKADLEKLTSDKQEFDDYEQGNIIKRTVCQLVEEALAKLTGQK</sequence>
<dbReference type="Proteomes" id="UP000002217">
    <property type="component" value="Chromosome"/>
</dbReference>
<organism evidence="1 2">
    <name type="scientific">Desulfofarcimen acetoxidans (strain ATCC 49208 / DSM 771 / KCTC 5769 / VKM B-1644 / 5575)</name>
    <name type="common">Desulfotomaculum acetoxidans</name>
    <dbReference type="NCBI Taxonomy" id="485916"/>
    <lineage>
        <taxon>Bacteria</taxon>
        <taxon>Bacillati</taxon>
        <taxon>Bacillota</taxon>
        <taxon>Clostridia</taxon>
        <taxon>Eubacteriales</taxon>
        <taxon>Peptococcaceae</taxon>
        <taxon>Desulfofarcimen</taxon>
    </lineage>
</organism>
<dbReference type="SUPFAM" id="SSF48371">
    <property type="entry name" value="ARM repeat"/>
    <property type="match status" value="1"/>
</dbReference>
<evidence type="ECO:0000313" key="2">
    <source>
        <dbReference type="Proteomes" id="UP000002217"/>
    </source>
</evidence>
<dbReference type="STRING" id="485916.Dtox_0085"/>
<evidence type="ECO:0008006" key="3">
    <source>
        <dbReference type="Google" id="ProtNLM"/>
    </source>
</evidence>
<name>C8W1Z4_DESAS</name>
<evidence type="ECO:0000313" key="1">
    <source>
        <dbReference type="EMBL" id="ACV61048.1"/>
    </source>
</evidence>
<dbReference type="InterPro" id="IPR016024">
    <property type="entry name" value="ARM-type_fold"/>
</dbReference>
<reference evidence="1 2" key="1">
    <citation type="journal article" date="2009" name="Stand. Genomic Sci.">
        <title>Complete genome sequence of Desulfotomaculum acetoxidans type strain (5575).</title>
        <authorList>
            <person name="Spring S."/>
            <person name="Lapidus A."/>
            <person name="Schroder M."/>
            <person name="Gleim D."/>
            <person name="Sims D."/>
            <person name="Meincke L."/>
            <person name="Glavina Del Rio T."/>
            <person name="Tice H."/>
            <person name="Copeland A."/>
            <person name="Cheng J.F."/>
            <person name="Lucas S."/>
            <person name="Chen F."/>
            <person name="Nolan M."/>
            <person name="Bruce D."/>
            <person name="Goodwin L."/>
            <person name="Pitluck S."/>
            <person name="Ivanova N."/>
            <person name="Mavromatis K."/>
            <person name="Mikhailova N."/>
            <person name="Pati A."/>
            <person name="Chen A."/>
            <person name="Palaniappan K."/>
            <person name="Land M."/>
            <person name="Hauser L."/>
            <person name="Chang Y.J."/>
            <person name="Jeffries C.D."/>
            <person name="Chain P."/>
            <person name="Saunders E."/>
            <person name="Brettin T."/>
            <person name="Detter J.C."/>
            <person name="Goker M."/>
            <person name="Bristow J."/>
            <person name="Eisen J.A."/>
            <person name="Markowitz V."/>
            <person name="Hugenholtz P."/>
            <person name="Kyrpides N.C."/>
            <person name="Klenk H.P."/>
            <person name="Han C."/>
        </authorList>
    </citation>
    <scope>NUCLEOTIDE SEQUENCE [LARGE SCALE GENOMIC DNA]</scope>
    <source>
        <strain evidence="2">ATCC 49208 / DSM 771 / VKM B-1644</strain>
    </source>
</reference>